<evidence type="ECO:0000256" key="2">
    <source>
        <dbReference type="ARBA" id="ARBA00012180"/>
    </source>
</evidence>
<dbReference type="Pfam" id="PF06817">
    <property type="entry name" value="RVT_thumb"/>
    <property type="match status" value="1"/>
</dbReference>
<dbReference type="Pfam" id="PF00078">
    <property type="entry name" value="RVT_1"/>
    <property type="match status" value="1"/>
</dbReference>
<dbReference type="PANTHER" id="PTHR41694">
    <property type="entry name" value="ENDOGENOUS RETROVIRUS GROUP K MEMBER POL PROTEIN"/>
    <property type="match status" value="1"/>
</dbReference>
<dbReference type="GO" id="GO:0035613">
    <property type="term" value="F:RNA stem-loop binding"/>
    <property type="evidence" value="ECO:0007669"/>
    <property type="project" value="TreeGrafter"/>
</dbReference>
<evidence type="ECO:0000259" key="9">
    <source>
        <dbReference type="PROSITE" id="PS50878"/>
    </source>
</evidence>
<evidence type="ECO:0000313" key="10">
    <source>
        <dbReference type="EMBL" id="KGL86462.1"/>
    </source>
</evidence>
<dbReference type="Gene3D" id="3.10.10.10">
    <property type="entry name" value="HIV Type 1 Reverse Transcriptase, subunit A, domain 1"/>
    <property type="match status" value="1"/>
</dbReference>
<dbReference type="SUPFAM" id="SSF56672">
    <property type="entry name" value="DNA/RNA polymerases"/>
    <property type="match status" value="1"/>
</dbReference>
<evidence type="ECO:0000256" key="1">
    <source>
        <dbReference type="ARBA" id="ARBA00010879"/>
    </source>
</evidence>
<keyword evidence="7" id="KW-0378">Hydrolase</keyword>
<proteinExistence type="inferred from homology"/>
<evidence type="ECO:0000256" key="3">
    <source>
        <dbReference type="ARBA" id="ARBA00022679"/>
    </source>
</evidence>
<sequence>WPLTMEKLQHLNDLIHEQLQLGHIVPTHSPWNTPVFVIKKKSGKWRLLQDLRAVNVVLEDMGPLQQGVPSPTLIPTDWPIIVIDLQDCFFTTPLPLHPADAKWFIFSVPSINMAEPSKRYHWTVLPQGMKGPTICQWYEAQALSPVREMFQNCVIYHYMDDILLAAPSDKQLNIMFAKTRDALSTFSLVISPEKIQQMLPLTYLGWKIAEKKVGPPNIRIDPQISTLNELQKLLGTINWICPLLGLSTEELSPLFNLL</sequence>
<dbReference type="InterPro" id="IPR043502">
    <property type="entry name" value="DNA/RNA_pol_sf"/>
</dbReference>
<keyword evidence="11" id="KW-1185">Reference proteome</keyword>
<dbReference type="InterPro" id="IPR000477">
    <property type="entry name" value="RT_dom"/>
</dbReference>
<keyword evidence="5" id="KW-0540">Nuclease</keyword>
<organism evidence="10 11">
    <name type="scientific">Charadrius vociferus</name>
    <name type="common">Killdeer</name>
    <name type="synonym">Aegialitis vocifera</name>
    <dbReference type="NCBI Taxonomy" id="50402"/>
    <lineage>
        <taxon>Eukaryota</taxon>
        <taxon>Metazoa</taxon>
        <taxon>Chordata</taxon>
        <taxon>Craniata</taxon>
        <taxon>Vertebrata</taxon>
        <taxon>Euteleostomi</taxon>
        <taxon>Archelosauria</taxon>
        <taxon>Archosauria</taxon>
        <taxon>Dinosauria</taxon>
        <taxon>Saurischia</taxon>
        <taxon>Theropoda</taxon>
        <taxon>Coelurosauria</taxon>
        <taxon>Aves</taxon>
        <taxon>Neognathae</taxon>
        <taxon>Neoaves</taxon>
        <taxon>Charadriiformes</taxon>
        <taxon>Charadriidae</taxon>
        <taxon>Charadrius</taxon>
    </lineage>
</organism>
<evidence type="ECO:0000256" key="5">
    <source>
        <dbReference type="ARBA" id="ARBA00022722"/>
    </source>
</evidence>
<evidence type="ECO:0000256" key="8">
    <source>
        <dbReference type="ARBA" id="ARBA00022918"/>
    </source>
</evidence>
<evidence type="ECO:0000256" key="7">
    <source>
        <dbReference type="ARBA" id="ARBA00022801"/>
    </source>
</evidence>
<name>A0A099ZXR4_CHAVO</name>
<keyword evidence="4" id="KW-0548">Nucleotidyltransferase</keyword>
<accession>A0A099ZXR4</accession>
<dbReference type="EMBL" id="KL869916">
    <property type="protein sequence ID" value="KGL86462.1"/>
    <property type="molecule type" value="Genomic_DNA"/>
</dbReference>
<evidence type="ECO:0000256" key="4">
    <source>
        <dbReference type="ARBA" id="ARBA00022695"/>
    </source>
</evidence>
<feature type="domain" description="Reverse transcriptase" evidence="9">
    <location>
        <begin position="19"/>
        <end position="208"/>
    </location>
</feature>
<dbReference type="Proteomes" id="UP000053858">
    <property type="component" value="Unassembled WGS sequence"/>
</dbReference>
<keyword evidence="3" id="KW-0808">Transferase</keyword>
<keyword evidence="8" id="KW-0695">RNA-directed DNA polymerase</keyword>
<dbReference type="Gene3D" id="3.30.70.270">
    <property type="match status" value="2"/>
</dbReference>
<protein>
    <recommendedName>
        <fullName evidence="2">ribonuclease H</fullName>
        <ecNumber evidence="2">3.1.26.4</ecNumber>
    </recommendedName>
</protein>
<keyword evidence="6" id="KW-0255">Endonuclease</keyword>
<evidence type="ECO:0000313" key="11">
    <source>
        <dbReference type="Proteomes" id="UP000053858"/>
    </source>
</evidence>
<dbReference type="GO" id="GO:0003964">
    <property type="term" value="F:RNA-directed DNA polymerase activity"/>
    <property type="evidence" value="ECO:0007669"/>
    <property type="project" value="UniProtKB-KW"/>
</dbReference>
<reference evidence="11" key="1">
    <citation type="journal article" date="2014" name="Science">
        <title>Comparative genomics reveals insights into avian genome evolution and adaptation.</title>
        <authorList>
            <consortium name="Avian Genome Consortium"/>
            <person name="Zhang G."/>
            <person name="Li C."/>
            <person name="Li Q."/>
            <person name="Li B."/>
            <person name="Larkin D.M."/>
            <person name="Lee C."/>
            <person name="Storz J.F."/>
            <person name="Antunes A."/>
            <person name="Greenwold M.J."/>
            <person name="Meredith R.W."/>
            <person name="Odeen A."/>
            <person name="Cui J."/>
            <person name="Zhou Q."/>
            <person name="Xu L."/>
            <person name="Pan H."/>
            <person name="Wang Z."/>
            <person name="Jin L."/>
            <person name="Zhang P."/>
            <person name="Hu H."/>
            <person name="Yang W."/>
            <person name="Hu J."/>
            <person name="Xiao J."/>
            <person name="Yang Z."/>
            <person name="Liu Y."/>
            <person name="Xie Q."/>
            <person name="Yu H."/>
            <person name="Lian J."/>
            <person name="Wen P."/>
            <person name="Zhang F."/>
            <person name="Li H."/>
            <person name="Zeng Y."/>
            <person name="Xiong Z."/>
            <person name="Liu S."/>
            <person name="Zhou L."/>
            <person name="Huang Z."/>
            <person name="An N."/>
            <person name="Wang J."/>
            <person name="Zheng Q."/>
            <person name="Xiong Y."/>
            <person name="Wang G."/>
            <person name="Wang B."/>
            <person name="Wang J."/>
            <person name="Fan Y."/>
            <person name="da Fonseca R.R."/>
            <person name="Alfaro-Nunez A."/>
            <person name="Schubert M."/>
            <person name="Orlando L."/>
            <person name="Mourier T."/>
            <person name="Howard J.T."/>
            <person name="Ganapathy G."/>
            <person name="Pfenning A."/>
            <person name="Whitney O."/>
            <person name="Rivas M.V."/>
            <person name="Hara E."/>
            <person name="Smith J."/>
            <person name="Farre M."/>
            <person name="Narayan J."/>
            <person name="Slavov G."/>
            <person name="Romanov M.N."/>
            <person name="Borges R."/>
            <person name="Machado J.P."/>
            <person name="Khan I."/>
            <person name="Springer M.S."/>
            <person name="Gatesy J."/>
            <person name="Hoffmann F.G."/>
            <person name="Opazo J.C."/>
            <person name="Hastad O."/>
            <person name="Sawyer R.H."/>
            <person name="Kim H."/>
            <person name="Kim K.W."/>
            <person name="Kim H.J."/>
            <person name="Cho S."/>
            <person name="Li N."/>
            <person name="Huang Y."/>
            <person name="Bruford M.W."/>
            <person name="Zhan X."/>
            <person name="Dixon A."/>
            <person name="Bertelsen M.F."/>
            <person name="Derryberry E."/>
            <person name="Warren W."/>
            <person name="Wilson R.K."/>
            <person name="Li S."/>
            <person name="Ray D.A."/>
            <person name="Green R.E."/>
            <person name="O'Brien S.J."/>
            <person name="Griffin D."/>
            <person name="Johnson W.E."/>
            <person name="Haussler D."/>
            <person name="Ryder O.A."/>
            <person name="Willerslev E."/>
            <person name="Graves G.R."/>
            <person name="Alstrom P."/>
            <person name="Fjeldsa J."/>
            <person name="Mindell D.P."/>
            <person name="Edwards S.V."/>
            <person name="Braun E.L."/>
            <person name="Rahbek C."/>
            <person name="Burt D.W."/>
            <person name="Houde P."/>
            <person name="Zhang Y."/>
            <person name="Yang H."/>
            <person name="Wang J."/>
            <person name="Jarvis E.D."/>
            <person name="Gilbert M.T."/>
            <person name="Wang J."/>
        </authorList>
    </citation>
    <scope>NUCLEOTIDE SEQUENCE [LARGE SCALE GENOMIC DNA]</scope>
</reference>
<dbReference type="AlphaFoldDB" id="A0A099ZXR4"/>
<dbReference type="GO" id="GO:0004523">
    <property type="term" value="F:RNA-DNA hybrid ribonuclease activity"/>
    <property type="evidence" value="ECO:0007669"/>
    <property type="project" value="UniProtKB-EC"/>
</dbReference>
<dbReference type="InterPro" id="IPR043128">
    <property type="entry name" value="Rev_trsase/Diguanyl_cyclase"/>
</dbReference>
<feature type="non-terminal residue" evidence="10">
    <location>
        <position position="1"/>
    </location>
</feature>
<dbReference type="InterPro" id="IPR010661">
    <property type="entry name" value="RVT_thumb"/>
</dbReference>
<comment type="similarity">
    <text evidence="1">Belongs to the beta type-B retroviral polymerase family. HERV class-II K(HML-2) pol subfamily.</text>
</comment>
<gene>
    <name evidence="10" type="ORF">N301_16066</name>
</gene>
<dbReference type="PROSITE" id="PS50878">
    <property type="entry name" value="RT_POL"/>
    <property type="match status" value="1"/>
</dbReference>
<feature type="non-terminal residue" evidence="10">
    <location>
        <position position="258"/>
    </location>
</feature>
<dbReference type="STRING" id="50402.A0A099ZXR4"/>
<dbReference type="PANTHER" id="PTHR41694:SF3">
    <property type="entry name" value="RNA-DIRECTED DNA POLYMERASE-RELATED"/>
    <property type="match status" value="1"/>
</dbReference>
<dbReference type="EC" id="3.1.26.4" evidence="2"/>
<evidence type="ECO:0000256" key="6">
    <source>
        <dbReference type="ARBA" id="ARBA00022759"/>
    </source>
</evidence>